<sequence>MGLSSILDIAIGLIFIYLILSVIASEIQELIATVLQWRAVHLKESIEGLLSGNDKESENFSKVRELSNQIYANQLIKGMNHEAKGLLARFPRRLIQMFGFVFRLLRKWFRKSANLLPNVNISKEAIAKEVDGVFGKGNSSGPSYVTKQAFTSSFIETLQVPILTKLIARLRLEDFLSRLEENLKDKLNRVREGEGAYLPDWYKEAKGSVYQDLDSHRIGISEALDRLAEAAKVETRFELFEDPFRLQNPEENCYGLSREYKKILLRQINPTLLDVIQIILIFQDPNLEKVLARIKNRKFDDVKRIVKDERFLAQYSTKDPYMIEYVSQGLLLYTTFSNTEIGHKLIKLLGKLPKLPTYLQGSLYDLAKRSQESVEDIEQQFSQFQEDIETWFDNSMVRASGVYKRNAKLVALLLGFTIAVGANADTFHIVDRLSKDRILRETIAQSAETIAMNNRPNQAQKNPQKLDKETIEQINLAADAITLPIGWENSVTSLQQKKSIRWLFGIEVAAPVITFCGWLVSAIAISMGASFWFDLLGKFIDIKNVGKRPSSTPDNN</sequence>
<feature type="transmembrane region" description="Helical" evidence="2">
    <location>
        <begin position="502"/>
        <end position="533"/>
    </location>
</feature>
<evidence type="ECO:0000313" key="3">
    <source>
        <dbReference type="EMBL" id="MEE3715984.1"/>
    </source>
</evidence>
<keyword evidence="1" id="KW-0175">Coiled coil</keyword>
<keyword evidence="2" id="KW-0472">Membrane</keyword>
<dbReference type="AlphaFoldDB" id="A0AAW9PW12"/>
<proteinExistence type="predicted"/>
<reference evidence="3" key="1">
    <citation type="submission" date="2024-01" db="EMBL/GenBank/DDBJ databases">
        <title>Bank of Algae and Cyanobacteria of the Azores (BACA) strain genomes.</title>
        <authorList>
            <person name="Luz R."/>
            <person name="Cordeiro R."/>
            <person name="Fonseca A."/>
            <person name="Goncalves V."/>
        </authorList>
    </citation>
    <scope>NUCLEOTIDE SEQUENCE</scope>
    <source>
        <strain evidence="3">BACA0141</strain>
    </source>
</reference>
<comment type="caution">
    <text evidence="3">The sequence shown here is derived from an EMBL/GenBank/DDBJ whole genome shotgun (WGS) entry which is preliminary data.</text>
</comment>
<evidence type="ECO:0000313" key="4">
    <source>
        <dbReference type="Proteomes" id="UP001333818"/>
    </source>
</evidence>
<keyword evidence="4" id="KW-1185">Reference proteome</keyword>
<keyword evidence="2" id="KW-0812">Transmembrane</keyword>
<accession>A0AAW9PW12</accession>
<keyword evidence="2" id="KW-1133">Transmembrane helix</keyword>
<organism evidence="3 4">
    <name type="scientific">Tumidithrix elongata BACA0141</name>
    <dbReference type="NCBI Taxonomy" id="2716417"/>
    <lineage>
        <taxon>Bacteria</taxon>
        <taxon>Bacillati</taxon>
        <taxon>Cyanobacteriota</taxon>
        <taxon>Cyanophyceae</taxon>
        <taxon>Pseudanabaenales</taxon>
        <taxon>Pseudanabaenaceae</taxon>
        <taxon>Tumidithrix</taxon>
        <taxon>Tumidithrix elongata</taxon>
    </lineage>
</organism>
<dbReference type="EMBL" id="JAZBJZ010000010">
    <property type="protein sequence ID" value="MEE3715984.1"/>
    <property type="molecule type" value="Genomic_DNA"/>
</dbReference>
<gene>
    <name evidence="3" type="ORF">V2H45_04395</name>
</gene>
<protein>
    <submittedName>
        <fullName evidence="3">Uncharacterized protein</fullName>
    </submittedName>
</protein>
<name>A0AAW9PW12_9CYAN</name>
<evidence type="ECO:0000256" key="1">
    <source>
        <dbReference type="SAM" id="Coils"/>
    </source>
</evidence>
<dbReference type="RefSeq" id="WP_330482408.1">
    <property type="nucleotide sequence ID" value="NZ_JAZBJZ010000010.1"/>
</dbReference>
<evidence type="ECO:0000256" key="2">
    <source>
        <dbReference type="SAM" id="Phobius"/>
    </source>
</evidence>
<feature type="coiled-coil region" evidence="1">
    <location>
        <begin position="169"/>
        <end position="196"/>
    </location>
</feature>
<dbReference type="Proteomes" id="UP001333818">
    <property type="component" value="Unassembled WGS sequence"/>
</dbReference>